<dbReference type="Gene3D" id="1.10.260.40">
    <property type="entry name" value="lambda repressor-like DNA-binding domains"/>
    <property type="match status" value="1"/>
</dbReference>
<dbReference type="PROSITE" id="PS50943">
    <property type="entry name" value="HTH_CROC1"/>
    <property type="match status" value="1"/>
</dbReference>
<name>A0ABV1ZP61_9ACTN</name>
<feature type="domain" description="HTH cro/C1-type" evidence="1">
    <location>
        <begin position="42"/>
        <end position="95"/>
    </location>
</feature>
<dbReference type="InterPro" id="IPR010982">
    <property type="entry name" value="Lambda_DNA-bd_dom_sf"/>
</dbReference>
<dbReference type="SUPFAM" id="SSF47413">
    <property type="entry name" value="lambda repressor-like DNA-binding domains"/>
    <property type="match status" value="1"/>
</dbReference>
<protein>
    <submittedName>
        <fullName evidence="2">Helix-turn-helix domain-containing protein</fullName>
    </submittedName>
</protein>
<evidence type="ECO:0000313" key="2">
    <source>
        <dbReference type="EMBL" id="MES0832794.1"/>
    </source>
</evidence>
<sequence length="116" mass="12756">MAKRTPEDWGSLEQELYSAGVSPEEIEEGTRLLLAEARGHQLALTRKRHELTQREIAEAMGVSVARVSQIEHGEVSSFDVVARYVEAMGGRLELVADFGDHLLRMPVSAPREGTAA</sequence>
<dbReference type="Proteomes" id="UP001432401">
    <property type="component" value="Unassembled WGS sequence"/>
</dbReference>
<dbReference type="Pfam" id="PF13560">
    <property type="entry name" value="HTH_31"/>
    <property type="match status" value="1"/>
</dbReference>
<dbReference type="SMART" id="SM00530">
    <property type="entry name" value="HTH_XRE"/>
    <property type="match status" value="1"/>
</dbReference>
<evidence type="ECO:0000313" key="3">
    <source>
        <dbReference type="Proteomes" id="UP001432401"/>
    </source>
</evidence>
<reference evidence="2 3" key="1">
    <citation type="submission" date="2024-06" db="EMBL/GenBank/DDBJ databases">
        <authorList>
            <person name="Bataeva Y.V."/>
            <person name="Grigorian L.N."/>
            <person name="Solomentsev V.I."/>
        </authorList>
    </citation>
    <scope>NUCLEOTIDE SEQUENCE [LARGE SCALE GENOMIC DNA]</scope>
    <source>
        <strain evidence="3">SCPM-O-B-12605 (RCAM04882)</strain>
    </source>
</reference>
<dbReference type="CDD" id="cd00093">
    <property type="entry name" value="HTH_XRE"/>
    <property type="match status" value="1"/>
</dbReference>
<dbReference type="InterPro" id="IPR001387">
    <property type="entry name" value="Cro/C1-type_HTH"/>
</dbReference>
<proteinExistence type="predicted"/>
<dbReference type="RefSeq" id="WP_344175758.1">
    <property type="nucleotide sequence ID" value="NZ_JBEQNA010000001.1"/>
</dbReference>
<evidence type="ECO:0000259" key="1">
    <source>
        <dbReference type="PROSITE" id="PS50943"/>
    </source>
</evidence>
<keyword evidence="3" id="KW-1185">Reference proteome</keyword>
<accession>A0ABV1ZP61</accession>
<comment type="caution">
    <text evidence="2">The sequence shown here is derived from an EMBL/GenBank/DDBJ whole genome shotgun (WGS) entry which is preliminary data.</text>
</comment>
<organism evidence="2 3">
    <name type="scientific">Nocardiopsis tropica</name>
    <dbReference type="NCBI Taxonomy" id="109330"/>
    <lineage>
        <taxon>Bacteria</taxon>
        <taxon>Bacillati</taxon>
        <taxon>Actinomycetota</taxon>
        <taxon>Actinomycetes</taxon>
        <taxon>Streptosporangiales</taxon>
        <taxon>Nocardiopsidaceae</taxon>
        <taxon>Nocardiopsis</taxon>
    </lineage>
</organism>
<gene>
    <name evidence="2" type="ORF">ABUK86_03355</name>
</gene>
<dbReference type="EMBL" id="JBEQNB010000002">
    <property type="protein sequence ID" value="MES0832794.1"/>
    <property type="molecule type" value="Genomic_DNA"/>
</dbReference>